<name>F0KPP2_ACIP2</name>
<keyword evidence="2" id="KW-1185">Reference proteome</keyword>
<evidence type="ECO:0000313" key="1">
    <source>
        <dbReference type="EMBL" id="ADY81812.1"/>
    </source>
</evidence>
<evidence type="ECO:0000313" key="2">
    <source>
        <dbReference type="Proteomes" id="UP000007477"/>
    </source>
</evidence>
<dbReference type="KEGG" id="acc:BDGL_001226"/>
<dbReference type="EMBL" id="CP002177">
    <property type="protein sequence ID" value="ADY81812.1"/>
    <property type="molecule type" value="Genomic_DNA"/>
</dbReference>
<reference key="1">
    <citation type="submission" date="2010-08" db="EMBL/GenBank/DDBJ databases">
        <title>The genome sequence of a nonpathogenic wastewater-adapted bacterium Acinetobacter calcoaceticus PHEA-2 and comparative genomics insights into environmental adaptation.</title>
        <authorList>
            <person name="Zhan Y."/>
            <person name="Yan Y."/>
            <person name="Zhang W."/>
            <person name="Chen M."/>
            <person name="Ping S."/>
            <person name="Lu W."/>
            <person name="Lin M."/>
        </authorList>
    </citation>
    <scope>NUCLEOTIDE SEQUENCE</scope>
    <source>
        <strain>PHEA-2</strain>
    </source>
</reference>
<gene>
    <name evidence="1" type="ordered locus">BDGL_001226</name>
</gene>
<sequence length="82" mass="9800">MIESLFESFKMSLNNIEELKEVDSIQEVNLLLKQGWVLLSILEAKDKNVYVIGLDKWKKFRADHPVDQEVWNEFFHKNPKHE</sequence>
<proteinExistence type="predicted"/>
<dbReference type="OrthoDB" id="9956671at2"/>
<dbReference type="GeneID" id="11639407"/>
<dbReference type="RefSeq" id="WP_014206806.1">
    <property type="nucleotide sequence ID" value="NC_016603.1"/>
</dbReference>
<dbReference type="HOGENOM" id="CLU_2550584_0_0_6"/>
<reference evidence="1 2" key="2">
    <citation type="journal article" date="2011" name="J. Bacteriol.">
        <title>Genome sequence of Acinetobacter calcoaceticus PHEA-2, isolated from industry wastewater.</title>
        <authorList>
            <person name="Zhan Y."/>
            <person name="Yan Y."/>
            <person name="Zhang W."/>
            <person name="Yu H."/>
            <person name="Chen M."/>
            <person name="Lu W."/>
            <person name="Ping S."/>
            <person name="Peng Z."/>
            <person name="Yuan M."/>
            <person name="Zhou Z."/>
            <person name="Elmerich C."/>
            <person name="Lin M."/>
        </authorList>
    </citation>
    <scope>NUCLEOTIDE SEQUENCE [LARGE SCALE GENOMIC DNA]</scope>
    <source>
        <strain evidence="1 2">PHEA-2</strain>
    </source>
</reference>
<dbReference type="Proteomes" id="UP000007477">
    <property type="component" value="Chromosome"/>
</dbReference>
<accession>F0KPP2</accession>
<protein>
    <submittedName>
        <fullName evidence="1">Uncharacterized protein</fullName>
    </submittedName>
</protein>
<dbReference type="AlphaFoldDB" id="F0KPP2"/>
<dbReference type="PATRIC" id="fig|871585.3.peg.1222"/>
<dbReference type="RefSeq" id="YP_004995494.1">
    <property type="nucleotide sequence ID" value="NC_016603.1"/>
</dbReference>
<organism evidence="1 2">
    <name type="scientific">Acinetobacter pittii (strain PHEA-2)</name>
    <dbReference type="NCBI Taxonomy" id="871585"/>
    <lineage>
        <taxon>Bacteria</taxon>
        <taxon>Pseudomonadati</taxon>
        <taxon>Pseudomonadota</taxon>
        <taxon>Gammaproteobacteria</taxon>
        <taxon>Moraxellales</taxon>
        <taxon>Moraxellaceae</taxon>
        <taxon>Acinetobacter</taxon>
        <taxon>Acinetobacter calcoaceticus/baumannii complex</taxon>
    </lineage>
</organism>